<evidence type="ECO:0000256" key="1">
    <source>
        <dbReference type="ARBA" id="ARBA00022448"/>
    </source>
</evidence>
<evidence type="ECO:0000313" key="8">
    <source>
        <dbReference type="EMBL" id="UWZ83130.1"/>
    </source>
</evidence>
<feature type="domain" description="Cytochrome c" evidence="7">
    <location>
        <begin position="16"/>
        <end position="101"/>
    </location>
</feature>
<dbReference type="PROSITE" id="PS51007">
    <property type="entry name" value="CYTC"/>
    <property type="match status" value="1"/>
</dbReference>
<sequence>MVVLIAGCHSQPALTPQEAEGQHLYEVRCAHCHRDNDLALKKVPPDLNGLFRNPKLPSGAPATDAEVTRVILQGKGMMPAFTNRFTQEQMAALLAYLHGGLR</sequence>
<dbReference type="RefSeq" id="WP_260792464.1">
    <property type="nucleotide sequence ID" value="NZ_CP093313.1"/>
</dbReference>
<keyword evidence="9" id="KW-1185">Reference proteome</keyword>
<reference evidence="8" key="1">
    <citation type="submission" date="2021-04" db="EMBL/GenBank/DDBJ databases">
        <title>Phylogenetic analysis of Acidobacteriaceae.</title>
        <authorList>
            <person name="Qiu L."/>
            <person name="Zhang Q."/>
        </authorList>
    </citation>
    <scope>NUCLEOTIDE SEQUENCE</scope>
    <source>
        <strain evidence="8">DSM 25168</strain>
    </source>
</reference>
<dbReference type="InterPro" id="IPR009056">
    <property type="entry name" value="Cyt_c-like_dom"/>
</dbReference>
<dbReference type="Gene3D" id="1.10.760.10">
    <property type="entry name" value="Cytochrome c-like domain"/>
    <property type="match status" value="1"/>
</dbReference>
<protein>
    <submittedName>
        <fullName evidence="8">Cytochrome c</fullName>
    </submittedName>
</protein>
<dbReference type="AlphaFoldDB" id="A0A9J7BMZ5"/>
<name>A0A9J7BMZ5_9BACT</name>
<evidence type="ECO:0000259" key="7">
    <source>
        <dbReference type="PROSITE" id="PS51007"/>
    </source>
</evidence>
<dbReference type="KEGG" id="orp:MOP44_21485"/>
<dbReference type="Pfam" id="PF13442">
    <property type="entry name" value="Cytochrome_CBB3"/>
    <property type="match status" value="1"/>
</dbReference>
<dbReference type="InterPro" id="IPR036909">
    <property type="entry name" value="Cyt_c-like_dom_sf"/>
</dbReference>
<dbReference type="InterPro" id="IPR051811">
    <property type="entry name" value="Cytochrome_c550/c551-like"/>
</dbReference>
<evidence type="ECO:0000256" key="3">
    <source>
        <dbReference type="ARBA" id="ARBA00022723"/>
    </source>
</evidence>
<dbReference type="PANTHER" id="PTHR37823:SF1">
    <property type="entry name" value="CYTOCHROME C-553-LIKE"/>
    <property type="match status" value="1"/>
</dbReference>
<evidence type="ECO:0000256" key="2">
    <source>
        <dbReference type="ARBA" id="ARBA00022617"/>
    </source>
</evidence>
<evidence type="ECO:0000256" key="5">
    <source>
        <dbReference type="ARBA" id="ARBA00023004"/>
    </source>
</evidence>
<keyword evidence="2 6" id="KW-0349">Heme</keyword>
<keyword evidence="1" id="KW-0813">Transport</keyword>
<keyword evidence="5 6" id="KW-0408">Iron</keyword>
<dbReference type="GO" id="GO:0020037">
    <property type="term" value="F:heme binding"/>
    <property type="evidence" value="ECO:0007669"/>
    <property type="project" value="InterPro"/>
</dbReference>
<dbReference type="EMBL" id="CP093313">
    <property type="protein sequence ID" value="UWZ83130.1"/>
    <property type="molecule type" value="Genomic_DNA"/>
</dbReference>
<keyword evidence="4" id="KW-0249">Electron transport</keyword>
<evidence type="ECO:0000313" key="9">
    <source>
        <dbReference type="Proteomes" id="UP001059380"/>
    </source>
</evidence>
<keyword evidence="3 6" id="KW-0479">Metal-binding</keyword>
<organism evidence="8 9">
    <name type="scientific">Occallatibacter riparius</name>
    <dbReference type="NCBI Taxonomy" id="1002689"/>
    <lineage>
        <taxon>Bacteria</taxon>
        <taxon>Pseudomonadati</taxon>
        <taxon>Acidobacteriota</taxon>
        <taxon>Terriglobia</taxon>
        <taxon>Terriglobales</taxon>
        <taxon>Acidobacteriaceae</taxon>
        <taxon>Occallatibacter</taxon>
    </lineage>
</organism>
<accession>A0A9J7BMZ5</accession>
<evidence type="ECO:0000256" key="4">
    <source>
        <dbReference type="ARBA" id="ARBA00022982"/>
    </source>
</evidence>
<evidence type="ECO:0000256" key="6">
    <source>
        <dbReference type="PROSITE-ProRule" id="PRU00433"/>
    </source>
</evidence>
<gene>
    <name evidence="8" type="ORF">MOP44_21485</name>
</gene>
<dbReference type="SUPFAM" id="SSF46626">
    <property type="entry name" value="Cytochrome c"/>
    <property type="match status" value="1"/>
</dbReference>
<dbReference type="PANTHER" id="PTHR37823">
    <property type="entry name" value="CYTOCHROME C-553-LIKE"/>
    <property type="match status" value="1"/>
</dbReference>
<dbReference type="GO" id="GO:0009055">
    <property type="term" value="F:electron transfer activity"/>
    <property type="evidence" value="ECO:0007669"/>
    <property type="project" value="InterPro"/>
</dbReference>
<dbReference type="GO" id="GO:0046872">
    <property type="term" value="F:metal ion binding"/>
    <property type="evidence" value="ECO:0007669"/>
    <property type="project" value="UniProtKB-KW"/>
</dbReference>
<dbReference type="Proteomes" id="UP001059380">
    <property type="component" value="Chromosome"/>
</dbReference>
<proteinExistence type="predicted"/>